<evidence type="ECO:0008006" key="4">
    <source>
        <dbReference type="Google" id="ProtNLM"/>
    </source>
</evidence>
<evidence type="ECO:0000256" key="1">
    <source>
        <dbReference type="SAM" id="SignalP"/>
    </source>
</evidence>
<name>A0A928UYK5_9SPHI</name>
<keyword evidence="3" id="KW-1185">Reference proteome</keyword>
<organism evidence="2 3">
    <name type="scientific">Sphingobacterium hungaricum</name>
    <dbReference type="NCBI Taxonomy" id="2082723"/>
    <lineage>
        <taxon>Bacteria</taxon>
        <taxon>Pseudomonadati</taxon>
        <taxon>Bacteroidota</taxon>
        <taxon>Sphingobacteriia</taxon>
        <taxon>Sphingobacteriales</taxon>
        <taxon>Sphingobacteriaceae</taxon>
        <taxon>Sphingobacterium</taxon>
    </lineage>
</organism>
<feature type="chain" id="PRO_5037624490" description="DUF4382 domain-containing protein" evidence="1">
    <location>
        <begin position="25"/>
        <end position="173"/>
    </location>
</feature>
<evidence type="ECO:0000313" key="3">
    <source>
        <dbReference type="Proteomes" id="UP000616201"/>
    </source>
</evidence>
<protein>
    <recommendedName>
        <fullName evidence="4">DUF4382 domain-containing protein</fullName>
    </recommendedName>
</protein>
<dbReference type="Proteomes" id="UP000616201">
    <property type="component" value="Unassembled WGS sequence"/>
</dbReference>
<reference evidence="2" key="1">
    <citation type="submission" date="2018-02" db="EMBL/GenBank/DDBJ databases">
        <authorList>
            <person name="Vasarhelyi B.M."/>
            <person name="Deshmukh S."/>
            <person name="Balint B."/>
            <person name="Kukolya J."/>
        </authorList>
    </citation>
    <scope>NUCLEOTIDE SEQUENCE</scope>
    <source>
        <strain evidence="2">KB22</strain>
    </source>
</reference>
<keyword evidence="1" id="KW-0732">Signal</keyword>
<accession>A0A928UYK5</accession>
<evidence type="ECO:0000313" key="2">
    <source>
        <dbReference type="EMBL" id="MBE8714408.1"/>
    </source>
</evidence>
<dbReference type="RefSeq" id="WP_196936343.1">
    <property type="nucleotide sequence ID" value="NZ_MU158698.1"/>
</dbReference>
<gene>
    <name evidence="2" type="ORF">C4F49_12015</name>
</gene>
<dbReference type="PROSITE" id="PS51257">
    <property type="entry name" value="PROKAR_LIPOPROTEIN"/>
    <property type="match status" value="1"/>
</dbReference>
<sequence length="173" mass="18528">MTTKFFSASLVLLLIVLFSGCSKTDEATGEVGTNYLKVKIDGKEKSFSDVSARWVDAGNFLEVSGTDSGNEWVTFTVMSESSRVPAGEYSLDDASNFTIVSIYSILKDNAQVNFAATRGTLAPEDAFVLKIDKIDNVSVKGSFSAALVRVEGLNTLGTVTLTEGEFQSAVKPN</sequence>
<comment type="caution">
    <text evidence="2">The sequence shown here is derived from an EMBL/GenBank/DDBJ whole genome shotgun (WGS) entry which is preliminary data.</text>
</comment>
<dbReference type="EMBL" id="PRDK01000006">
    <property type="protein sequence ID" value="MBE8714408.1"/>
    <property type="molecule type" value="Genomic_DNA"/>
</dbReference>
<dbReference type="AlphaFoldDB" id="A0A928UYK5"/>
<proteinExistence type="predicted"/>
<feature type="signal peptide" evidence="1">
    <location>
        <begin position="1"/>
        <end position="24"/>
    </location>
</feature>